<accession>A0A5B7HEJ9</accession>
<dbReference type="Proteomes" id="UP000324222">
    <property type="component" value="Unassembled WGS sequence"/>
</dbReference>
<protein>
    <recommendedName>
        <fullName evidence="3">Endonuclease/exonuclease/phosphatase domain-containing protein</fullName>
    </recommendedName>
</protein>
<organism evidence="1 2">
    <name type="scientific">Portunus trituberculatus</name>
    <name type="common">Swimming crab</name>
    <name type="synonym">Neptunus trituberculatus</name>
    <dbReference type="NCBI Taxonomy" id="210409"/>
    <lineage>
        <taxon>Eukaryota</taxon>
        <taxon>Metazoa</taxon>
        <taxon>Ecdysozoa</taxon>
        <taxon>Arthropoda</taxon>
        <taxon>Crustacea</taxon>
        <taxon>Multicrustacea</taxon>
        <taxon>Malacostraca</taxon>
        <taxon>Eumalacostraca</taxon>
        <taxon>Eucarida</taxon>
        <taxon>Decapoda</taxon>
        <taxon>Pleocyemata</taxon>
        <taxon>Brachyura</taxon>
        <taxon>Eubrachyura</taxon>
        <taxon>Portunoidea</taxon>
        <taxon>Portunidae</taxon>
        <taxon>Portuninae</taxon>
        <taxon>Portunus</taxon>
    </lineage>
</organism>
<keyword evidence="2" id="KW-1185">Reference proteome</keyword>
<name>A0A5B7HEJ9_PORTR</name>
<gene>
    <name evidence="1" type="ORF">E2C01_062396</name>
</gene>
<dbReference type="EMBL" id="VSRR010027456">
    <property type="protein sequence ID" value="MPC68199.1"/>
    <property type="molecule type" value="Genomic_DNA"/>
</dbReference>
<evidence type="ECO:0008006" key="3">
    <source>
        <dbReference type="Google" id="ProtNLM"/>
    </source>
</evidence>
<comment type="caution">
    <text evidence="1">The sequence shown here is derived from an EMBL/GenBank/DDBJ whole genome shotgun (WGS) entry which is preliminary data.</text>
</comment>
<proteinExistence type="predicted"/>
<dbReference type="AlphaFoldDB" id="A0A5B7HEJ9"/>
<evidence type="ECO:0000313" key="2">
    <source>
        <dbReference type="Proteomes" id="UP000324222"/>
    </source>
</evidence>
<sequence length="124" mass="14007">MGDFNFKEVHWEDMTTEGNEDSWRYTLLESINYGIYNDTMDSRKHQISPHDILIDVTTVLHETIAIHSPHQFASTPRPAHCSQRLPALRGTILTGILLGVSPGRLHPFLFAHFGEGMILGSLHT</sequence>
<reference evidence="1 2" key="1">
    <citation type="submission" date="2019-05" db="EMBL/GenBank/DDBJ databases">
        <title>Another draft genome of Portunus trituberculatus and its Hox gene families provides insights of decapod evolution.</title>
        <authorList>
            <person name="Jeong J.-H."/>
            <person name="Song I."/>
            <person name="Kim S."/>
            <person name="Choi T."/>
            <person name="Kim D."/>
            <person name="Ryu S."/>
            <person name="Kim W."/>
        </authorList>
    </citation>
    <scope>NUCLEOTIDE SEQUENCE [LARGE SCALE GENOMIC DNA]</scope>
    <source>
        <tissue evidence="1">Muscle</tissue>
    </source>
</reference>
<evidence type="ECO:0000313" key="1">
    <source>
        <dbReference type="EMBL" id="MPC68199.1"/>
    </source>
</evidence>